<dbReference type="RefSeq" id="WP_169255705.1">
    <property type="nucleotide sequence ID" value="NZ_WTVN01000010.1"/>
</dbReference>
<reference evidence="1 2" key="1">
    <citation type="submission" date="2019-12" db="EMBL/GenBank/DDBJ databases">
        <title>Comparative genomics gives insights into the taxonomy of the Azoarcus-Aromatoleum group and reveals separate origins of nif in the plant-associated Azoarcus and non-plant-associated Aromatoleum sub-groups.</title>
        <authorList>
            <person name="Lafos M."/>
            <person name="Maluk M."/>
            <person name="Batista M."/>
            <person name="Junghare M."/>
            <person name="Carmona M."/>
            <person name="Faoro H."/>
            <person name="Cruz L.M."/>
            <person name="Battistoni F."/>
            <person name="De Souza E."/>
            <person name="Pedrosa F."/>
            <person name="Chen W.-M."/>
            <person name="Poole P.S."/>
            <person name="Dixon R.A."/>
            <person name="James E.K."/>
        </authorList>
    </citation>
    <scope>NUCLEOTIDE SEQUENCE [LARGE SCALE GENOMIC DNA]</scope>
    <source>
        <strain evidence="1 2">Td21</strain>
    </source>
</reference>
<name>A0ABX1PWT9_9RHOO</name>
<keyword evidence="2" id="KW-1185">Reference proteome</keyword>
<organism evidence="1 2">
    <name type="scientific">Aromatoleum toluvorans</name>
    <dbReference type="NCBI Taxonomy" id="92002"/>
    <lineage>
        <taxon>Bacteria</taxon>
        <taxon>Pseudomonadati</taxon>
        <taxon>Pseudomonadota</taxon>
        <taxon>Betaproteobacteria</taxon>
        <taxon>Rhodocyclales</taxon>
        <taxon>Rhodocyclaceae</taxon>
        <taxon>Aromatoleum</taxon>
    </lineage>
</organism>
<evidence type="ECO:0000313" key="2">
    <source>
        <dbReference type="Proteomes" id="UP000623795"/>
    </source>
</evidence>
<gene>
    <name evidence="1" type="ORF">GPA22_08725</name>
</gene>
<accession>A0ABX1PWT9</accession>
<sequence>MTKVLLPSSELWGHHSPEASPDEIIDALVTQTERAIRGYCALPEGPEPCGDRDGYFRVSVTIPLTSTLFDQLMNGANGYRAHYSVSVEAGEAFNRRLVDAVAPIIACSETLYGDKFDQPLCRKSLLGPFSKFWYPKELTDPSAQAELLELKEELRIPRWMEYWRTMEKPRKGLLAPIPEGLSVLLNGTFVDEAGAAYEQKPNRSRQIFDTGWT</sequence>
<comment type="caution">
    <text evidence="1">The sequence shown here is derived from an EMBL/GenBank/DDBJ whole genome shotgun (WGS) entry which is preliminary data.</text>
</comment>
<protein>
    <submittedName>
        <fullName evidence="1">Uncharacterized protein</fullName>
    </submittedName>
</protein>
<proteinExistence type="predicted"/>
<evidence type="ECO:0000313" key="1">
    <source>
        <dbReference type="EMBL" id="NMG43813.1"/>
    </source>
</evidence>
<dbReference type="Proteomes" id="UP000623795">
    <property type="component" value="Unassembled WGS sequence"/>
</dbReference>
<dbReference type="EMBL" id="WTVN01000010">
    <property type="protein sequence ID" value="NMG43813.1"/>
    <property type="molecule type" value="Genomic_DNA"/>
</dbReference>